<sequence length="129" mass="14457">MLSLKSISFSRHRLLLFIYVACLFIGGRDKHRRSGREGHEIRVASRGHPSVIRVERRRSGPGDSPAEELVVVLELEDEEELRKEELKDWELDDDDSNERMVEAGVGNPSSSLSPAVGGKLGMEIRKSSC</sequence>
<protein>
    <submittedName>
        <fullName evidence="2">Uncharacterized protein</fullName>
    </submittedName>
</protein>
<evidence type="ECO:0000313" key="2">
    <source>
        <dbReference type="EMBL" id="CAL1390630.1"/>
    </source>
</evidence>
<proteinExistence type="predicted"/>
<name>A0AAV2EXE5_9ROSI</name>
<evidence type="ECO:0000256" key="1">
    <source>
        <dbReference type="SAM" id="MobiDB-lite"/>
    </source>
</evidence>
<reference evidence="2 3" key="1">
    <citation type="submission" date="2024-04" db="EMBL/GenBank/DDBJ databases">
        <authorList>
            <person name="Fracassetti M."/>
        </authorList>
    </citation>
    <scope>NUCLEOTIDE SEQUENCE [LARGE SCALE GENOMIC DNA]</scope>
</reference>
<keyword evidence="3" id="KW-1185">Reference proteome</keyword>
<evidence type="ECO:0000313" key="3">
    <source>
        <dbReference type="Proteomes" id="UP001497516"/>
    </source>
</evidence>
<gene>
    <name evidence="2" type="ORF">LTRI10_LOCUS31400</name>
</gene>
<dbReference type="EMBL" id="OZ034818">
    <property type="protein sequence ID" value="CAL1390630.1"/>
    <property type="molecule type" value="Genomic_DNA"/>
</dbReference>
<feature type="region of interest" description="Disordered" evidence="1">
    <location>
        <begin position="99"/>
        <end position="129"/>
    </location>
</feature>
<dbReference type="AlphaFoldDB" id="A0AAV2EXE5"/>
<dbReference type="Proteomes" id="UP001497516">
    <property type="component" value="Chromosome 5"/>
</dbReference>
<organism evidence="2 3">
    <name type="scientific">Linum trigynum</name>
    <dbReference type="NCBI Taxonomy" id="586398"/>
    <lineage>
        <taxon>Eukaryota</taxon>
        <taxon>Viridiplantae</taxon>
        <taxon>Streptophyta</taxon>
        <taxon>Embryophyta</taxon>
        <taxon>Tracheophyta</taxon>
        <taxon>Spermatophyta</taxon>
        <taxon>Magnoliopsida</taxon>
        <taxon>eudicotyledons</taxon>
        <taxon>Gunneridae</taxon>
        <taxon>Pentapetalae</taxon>
        <taxon>rosids</taxon>
        <taxon>fabids</taxon>
        <taxon>Malpighiales</taxon>
        <taxon>Linaceae</taxon>
        <taxon>Linum</taxon>
    </lineage>
</organism>
<accession>A0AAV2EXE5</accession>